<reference evidence="1" key="2">
    <citation type="submission" date="2025-09" db="UniProtKB">
        <authorList>
            <consortium name="Ensembl"/>
        </authorList>
    </citation>
    <scope>IDENTIFICATION</scope>
</reference>
<protein>
    <submittedName>
        <fullName evidence="1">Uncharacterized protein</fullName>
    </submittedName>
</protein>
<dbReference type="Proteomes" id="UP000694549">
    <property type="component" value="Unplaced"/>
</dbReference>
<organism evidence="1 2">
    <name type="scientific">Anas zonorhyncha</name>
    <name type="common">Eastern spot-billed duck</name>
    <dbReference type="NCBI Taxonomy" id="75864"/>
    <lineage>
        <taxon>Eukaryota</taxon>
        <taxon>Metazoa</taxon>
        <taxon>Chordata</taxon>
        <taxon>Craniata</taxon>
        <taxon>Vertebrata</taxon>
        <taxon>Euteleostomi</taxon>
        <taxon>Archelosauria</taxon>
        <taxon>Archosauria</taxon>
        <taxon>Dinosauria</taxon>
        <taxon>Saurischia</taxon>
        <taxon>Theropoda</taxon>
        <taxon>Coelurosauria</taxon>
        <taxon>Aves</taxon>
        <taxon>Neognathae</taxon>
        <taxon>Galloanserae</taxon>
        <taxon>Anseriformes</taxon>
        <taxon>Anatidae</taxon>
        <taxon>Anatinae</taxon>
        <taxon>Anas</taxon>
    </lineage>
</organism>
<proteinExistence type="predicted"/>
<dbReference type="Ensembl" id="ENSAZOT00000021520.1">
    <property type="protein sequence ID" value="ENSAZOP00000020032.1"/>
    <property type="gene ID" value="ENSAZOG00000012987.1"/>
</dbReference>
<dbReference type="AlphaFoldDB" id="A0A8B9ZVX3"/>
<evidence type="ECO:0000313" key="1">
    <source>
        <dbReference type="Ensembl" id="ENSAZOP00000020032.1"/>
    </source>
</evidence>
<accession>A0A8B9ZVX3</accession>
<sequence length="86" mass="9442">EGPRQGPRPYITCAEYTQFYGGKKAGECPLPAALPRACYELSLPSAGSASTGRAEHEGTYKLIISFKCSAVSLLELYSFYSDCYFR</sequence>
<reference evidence="1" key="1">
    <citation type="submission" date="2025-08" db="UniProtKB">
        <authorList>
            <consortium name="Ensembl"/>
        </authorList>
    </citation>
    <scope>IDENTIFICATION</scope>
</reference>
<name>A0A8B9ZVX3_9AVES</name>
<keyword evidence="2" id="KW-1185">Reference proteome</keyword>
<evidence type="ECO:0000313" key="2">
    <source>
        <dbReference type="Proteomes" id="UP000694549"/>
    </source>
</evidence>